<gene>
    <name evidence="3" type="ORF">IMI45_02145</name>
</gene>
<dbReference type="AlphaFoldDB" id="A0AB38R234"/>
<sequence>MVKRIRQAHLWIGLITSIFLLVEAVTGLLLAEPWLIGQQERGEHRALIPQDGASALPSPSENERGFSERAGMAEKGRDGGEPTPLAGIIRGLHEGRIGQWDVSWAVDIAAIAMILLTVSGIYLSIRLLAVQRNRKRKRMLHTTIE</sequence>
<keyword evidence="2" id="KW-0812">Transmembrane</keyword>
<feature type="region of interest" description="Disordered" evidence="1">
    <location>
        <begin position="49"/>
        <end position="84"/>
    </location>
</feature>
<dbReference type="InterPro" id="IPR005625">
    <property type="entry name" value="PepSY-ass_TM"/>
</dbReference>
<organism evidence="3 4">
    <name type="scientific">Parageobacillus thermoglucosidasius</name>
    <name type="common">Geobacillus thermoglucosidasius</name>
    <dbReference type="NCBI Taxonomy" id="1426"/>
    <lineage>
        <taxon>Bacteria</taxon>
        <taxon>Bacillati</taxon>
        <taxon>Bacillota</taxon>
        <taxon>Bacilli</taxon>
        <taxon>Bacillales</taxon>
        <taxon>Anoxybacillaceae</taxon>
        <taxon>Parageobacillus</taxon>
    </lineage>
</organism>
<dbReference type="EMBL" id="CP063414">
    <property type="protein sequence ID" value="UOE76719.1"/>
    <property type="molecule type" value="Genomic_DNA"/>
</dbReference>
<evidence type="ECO:0000313" key="3">
    <source>
        <dbReference type="EMBL" id="UOE76719.1"/>
    </source>
</evidence>
<dbReference type="Proteomes" id="UP001058458">
    <property type="component" value="Chromosome"/>
</dbReference>
<evidence type="ECO:0000256" key="2">
    <source>
        <dbReference type="SAM" id="Phobius"/>
    </source>
</evidence>
<dbReference type="Pfam" id="PF03929">
    <property type="entry name" value="PepSY_TM"/>
    <property type="match status" value="1"/>
</dbReference>
<evidence type="ECO:0000313" key="4">
    <source>
        <dbReference type="Proteomes" id="UP001058458"/>
    </source>
</evidence>
<evidence type="ECO:0000256" key="1">
    <source>
        <dbReference type="SAM" id="MobiDB-lite"/>
    </source>
</evidence>
<feature type="transmembrane region" description="Helical" evidence="2">
    <location>
        <begin position="12"/>
        <end position="31"/>
    </location>
</feature>
<accession>A0AB38R234</accession>
<reference evidence="3" key="1">
    <citation type="submission" date="2020-10" db="EMBL/GenBank/DDBJ databases">
        <authorList>
            <person name="Delgado J.A."/>
            <person name="Gonzalez J.M."/>
        </authorList>
    </citation>
    <scope>NUCLEOTIDE SEQUENCE</scope>
    <source>
        <strain evidence="3">23.6</strain>
    </source>
</reference>
<keyword evidence="2" id="KW-0472">Membrane</keyword>
<name>A0AB38R234_PARTM</name>
<feature type="compositionally biased region" description="Basic and acidic residues" evidence="1">
    <location>
        <begin position="61"/>
        <end position="80"/>
    </location>
</feature>
<proteinExistence type="predicted"/>
<feature type="transmembrane region" description="Helical" evidence="2">
    <location>
        <begin position="108"/>
        <end position="129"/>
    </location>
</feature>
<protein>
    <submittedName>
        <fullName evidence="3">PepSY domain-containing protein</fullName>
    </submittedName>
</protein>
<dbReference type="RefSeq" id="WP_003253112.1">
    <property type="nucleotide sequence ID" value="NZ_BHZK01000001.1"/>
</dbReference>
<keyword evidence="2" id="KW-1133">Transmembrane helix</keyword>